<reference evidence="3 4" key="1">
    <citation type="journal article" date="2013" name="PLoS Genet.">
        <title>Genomic mechanisms accounting for the adaptation to parasitism in nematode-trapping fungi.</title>
        <authorList>
            <person name="Meerupati T."/>
            <person name="Andersson K.M."/>
            <person name="Friman E."/>
            <person name="Kumar D."/>
            <person name="Tunlid A."/>
            <person name="Ahren D."/>
        </authorList>
    </citation>
    <scope>NUCLEOTIDE SEQUENCE [LARGE SCALE GENOMIC DNA]</scope>
    <source>
        <strain evidence="3 4">CBS 200.50</strain>
    </source>
</reference>
<reference evidence="4" key="2">
    <citation type="submission" date="2013-04" db="EMBL/GenBank/DDBJ databases">
        <title>Genomic mechanisms accounting for the adaptation to parasitism in nematode-trapping fungi.</title>
        <authorList>
            <person name="Ahren D.G."/>
        </authorList>
    </citation>
    <scope>NUCLEOTIDE SEQUENCE [LARGE SCALE GENOMIC DNA]</scope>
    <source>
        <strain evidence="4">CBS 200.50</strain>
    </source>
</reference>
<dbReference type="Gene3D" id="1.20.5.340">
    <property type="match status" value="1"/>
</dbReference>
<organism evidence="3 4">
    <name type="scientific">Dactylellina haptotyla (strain CBS 200.50)</name>
    <name type="common">Nematode-trapping fungus</name>
    <name type="synonym">Monacrosporium haptotylum</name>
    <dbReference type="NCBI Taxonomy" id="1284197"/>
    <lineage>
        <taxon>Eukaryota</taxon>
        <taxon>Fungi</taxon>
        <taxon>Dikarya</taxon>
        <taxon>Ascomycota</taxon>
        <taxon>Pezizomycotina</taxon>
        <taxon>Orbiliomycetes</taxon>
        <taxon>Orbiliales</taxon>
        <taxon>Orbiliaceae</taxon>
        <taxon>Dactylellina</taxon>
    </lineage>
</organism>
<keyword evidence="4" id="KW-1185">Reference proteome</keyword>
<gene>
    <name evidence="3" type="ORF">H072_2435</name>
</gene>
<evidence type="ECO:0000256" key="2">
    <source>
        <dbReference type="SAM" id="MobiDB-lite"/>
    </source>
</evidence>
<keyword evidence="1" id="KW-0175">Coiled coil</keyword>
<dbReference type="HOGENOM" id="CLU_783076_0_0_1"/>
<evidence type="ECO:0000313" key="3">
    <source>
        <dbReference type="EMBL" id="EPS43551.1"/>
    </source>
</evidence>
<dbReference type="Proteomes" id="UP000015100">
    <property type="component" value="Unassembled WGS sequence"/>
</dbReference>
<feature type="compositionally biased region" description="Basic and acidic residues" evidence="2">
    <location>
        <begin position="63"/>
        <end position="75"/>
    </location>
</feature>
<name>S8AR56_DACHA</name>
<feature type="coiled-coil region" evidence="1">
    <location>
        <begin position="234"/>
        <end position="261"/>
    </location>
</feature>
<dbReference type="AlphaFoldDB" id="S8AR56"/>
<protein>
    <submittedName>
        <fullName evidence="3">Uncharacterized protein</fullName>
    </submittedName>
</protein>
<evidence type="ECO:0000313" key="4">
    <source>
        <dbReference type="Proteomes" id="UP000015100"/>
    </source>
</evidence>
<accession>S8AR56</accession>
<evidence type="ECO:0000256" key="1">
    <source>
        <dbReference type="SAM" id="Coils"/>
    </source>
</evidence>
<dbReference type="EMBL" id="AQGS01000071">
    <property type="protein sequence ID" value="EPS43551.1"/>
    <property type="molecule type" value="Genomic_DNA"/>
</dbReference>
<feature type="compositionally biased region" description="Polar residues" evidence="2">
    <location>
        <begin position="25"/>
        <end position="34"/>
    </location>
</feature>
<feature type="region of interest" description="Disordered" evidence="2">
    <location>
        <begin position="63"/>
        <end position="130"/>
    </location>
</feature>
<comment type="caution">
    <text evidence="3">The sequence shown here is derived from an EMBL/GenBank/DDBJ whole genome shotgun (WGS) entry which is preliminary data.</text>
</comment>
<sequence>MPPNRPSFRHRRRRPRNNEEPDSQIPPTLTSGEQQVVAEEEICEDFSLASGIPATKALDQSVEKLAESKATEDASKTSTLGGAVEEMQLLEGESSSQNAELPASPIQPTPTPTTQANNPLFIDGVNDTPPKLQIREGVSTPQKDSEKPTTITAENTLPKAPSKALQHPTTTTLSKKFRRFQSDKKNKIKFVMPYRQESTNSSFDGNNAAVKRIVARRKPKASKTKQKLFEMIGTTQEEIKIEELQHRITELEMSEMKLKSRITEMEHKISQSDGHFTHLATDINSIVTRLDELEDRSARMDKSLTTLTSKRAREKAAVQDREGSVIWEATKVLGTAASVSTMVGLTYWFLFVKD</sequence>
<proteinExistence type="predicted"/>
<feature type="region of interest" description="Disordered" evidence="2">
    <location>
        <begin position="1"/>
        <end position="35"/>
    </location>
</feature>